<accession>A0AAU0UNA9</accession>
<proteinExistence type="predicted"/>
<dbReference type="KEGG" id="dbc:MFMK1_000472"/>
<sequence>MTNKLLVTVTVGENDPEKATVAFNMAATAVVSGMEVIVACSAEGVELGINNGAAEGITVDKMPPLVELMDTFFEGGGKMIVCTPCFAKRGYQEQDLREGAILAGAAKVVEFLSEGAATMSF</sequence>
<evidence type="ECO:0000313" key="1">
    <source>
        <dbReference type="EMBL" id="WRO20683.1"/>
    </source>
</evidence>
<organism evidence="1 2">
    <name type="scientific">Metallumcola ferriviriculae</name>
    <dbReference type="NCBI Taxonomy" id="3039180"/>
    <lineage>
        <taxon>Bacteria</taxon>
        <taxon>Bacillati</taxon>
        <taxon>Bacillota</taxon>
        <taxon>Clostridia</taxon>
        <taxon>Neomoorellales</taxon>
        <taxon>Desulfitibacteraceae</taxon>
        <taxon>Metallumcola</taxon>
    </lineage>
</organism>
<dbReference type="InterPro" id="IPR027396">
    <property type="entry name" value="DsrEFH-like"/>
</dbReference>
<dbReference type="SUPFAM" id="SSF75169">
    <property type="entry name" value="DsrEFH-like"/>
    <property type="match status" value="1"/>
</dbReference>
<dbReference type="Pfam" id="PF02635">
    <property type="entry name" value="DsrE"/>
    <property type="match status" value="1"/>
</dbReference>
<dbReference type="Gene3D" id="3.40.1260.10">
    <property type="entry name" value="DsrEFH-like"/>
    <property type="match status" value="1"/>
</dbReference>
<dbReference type="EMBL" id="CP121694">
    <property type="protein sequence ID" value="WRO20683.1"/>
    <property type="molecule type" value="Genomic_DNA"/>
</dbReference>
<evidence type="ECO:0000313" key="2">
    <source>
        <dbReference type="Proteomes" id="UP001329915"/>
    </source>
</evidence>
<dbReference type="RefSeq" id="WP_366923569.1">
    <property type="nucleotide sequence ID" value="NZ_CP121694.1"/>
</dbReference>
<name>A0AAU0UNA9_9FIRM</name>
<dbReference type="Proteomes" id="UP001329915">
    <property type="component" value="Chromosome"/>
</dbReference>
<gene>
    <name evidence="1" type="ORF">MFMK1_000472</name>
</gene>
<dbReference type="AlphaFoldDB" id="A0AAU0UNA9"/>
<reference evidence="1 2" key="1">
    <citation type="submission" date="2023-04" db="EMBL/GenBank/DDBJ databases">
        <authorList>
            <person name="Hsu D."/>
        </authorList>
    </citation>
    <scope>NUCLEOTIDE SEQUENCE [LARGE SCALE GENOMIC DNA]</scope>
    <source>
        <strain evidence="1 2">MK1</strain>
    </source>
</reference>
<dbReference type="InterPro" id="IPR003787">
    <property type="entry name" value="Sulphur_relay_DsrE/F-like"/>
</dbReference>
<protein>
    <submittedName>
        <fullName evidence="1">DsrE family protein</fullName>
    </submittedName>
</protein>
<keyword evidence="2" id="KW-1185">Reference proteome</keyword>